<dbReference type="PANTHER" id="PTHR43638:SF3">
    <property type="entry name" value="ALDEHYDE REDUCTASE"/>
    <property type="match status" value="1"/>
</dbReference>
<dbReference type="Gene3D" id="3.20.20.100">
    <property type="entry name" value="NADP-dependent oxidoreductase domain"/>
    <property type="match status" value="1"/>
</dbReference>
<dbReference type="PANTHER" id="PTHR43638">
    <property type="entry name" value="OXIDOREDUCTASE, ALDO/KETO REDUCTASE FAMILY PROTEIN"/>
    <property type="match status" value="1"/>
</dbReference>
<feature type="domain" description="NADP-dependent oxidoreductase" evidence="4">
    <location>
        <begin position="26"/>
        <end position="283"/>
    </location>
</feature>
<evidence type="ECO:0000256" key="1">
    <source>
        <dbReference type="PIRSR" id="PIRSR000097-1"/>
    </source>
</evidence>
<feature type="active site" description="Proton donor" evidence="1">
    <location>
        <position position="65"/>
    </location>
</feature>
<feature type="site" description="Lowers pKa of active site Tyr" evidence="3">
    <location>
        <position position="91"/>
    </location>
</feature>
<dbReference type="InterPro" id="IPR020471">
    <property type="entry name" value="AKR"/>
</dbReference>
<dbReference type="AlphaFoldDB" id="A0A2C7AW61"/>
<gene>
    <name evidence="5" type="ORF">PFR_JS10_2070</name>
</gene>
<dbReference type="SUPFAM" id="SSF51430">
    <property type="entry name" value="NAD(P)-linked oxidoreductase"/>
    <property type="match status" value="1"/>
</dbReference>
<evidence type="ECO:0000259" key="4">
    <source>
        <dbReference type="Pfam" id="PF00248"/>
    </source>
</evidence>
<dbReference type="GO" id="GO:0016491">
    <property type="term" value="F:oxidoreductase activity"/>
    <property type="evidence" value="ECO:0007669"/>
    <property type="project" value="InterPro"/>
</dbReference>
<dbReference type="PIRSF" id="PIRSF000097">
    <property type="entry name" value="AKR"/>
    <property type="match status" value="1"/>
</dbReference>
<evidence type="ECO:0000256" key="2">
    <source>
        <dbReference type="PIRSR" id="PIRSR000097-2"/>
    </source>
</evidence>
<proteinExistence type="predicted"/>
<dbReference type="PRINTS" id="PR00069">
    <property type="entry name" value="ALDKETRDTASE"/>
</dbReference>
<sequence length="297" mass="32630">MYTMESANKMEHTMRHLQISGVSVPAIGIGTWHMGCSPARFDAECDALRAGIDAGARVIDTAEMYGSGASESMVGTAIKGLDRSELFIITKVLPNNASRKQMEHSLDASLARLGTDYADLYLLHWRGEVPLEQTVEEMQRLWHSGKIRSWGVSNFDLADMEELAALPHGNHVAANEDLYNLSSRGIEFELIGWQRSLDIPLIAYSPLGASGGERGAREMRTSPAVNKVAEAHQVTPSQVLLAWVIRNGHTLAIPQTSNEDHMRDNIAAANLTLTDDDLTLLDQAFPPPRHKVPLDIL</sequence>
<feature type="binding site" evidence="2">
    <location>
        <position position="124"/>
    </location>
    <ligand>
        <name>substrate</name>
    </ligand>
</feature>
<evidence type="ECO:0000256" key="3">
    <source>
        <dbReference type="PIRSR" id="PIRSR000097-3"/>
    </source>
</evidence>
<dbReference type="InterPro" id="IPR036812">
    <property type="entry name" value="NAD(P)_OxRdtase_dom_sf"/>
</dbReference>
<dbReference type="Pfam" id="PF00248">
    <property type="entry name" value="Aldo_ket_red"/>
    <property type="match status" value="1"/>
</dbReference>
<reference evidence="5" key="1">
    <citation type="submission" date="2016-05" db="EMBL/GenBank/DDBJ databases">
        <authorList>
            <person name="Lavstsen T."/>
            <person name="Jespersen J.S."/>
        </authorList>
    </citation>
    <scope>NUCLEOTIDE SEQUENCE</scope>
    <source>
        <strain evidence="5">PFRJS10</strain>
    </source>
</reference>
<dbReference type="InterPro" id="IPR023210">
    <property type="entry name" value="NADP_OxRdtase_dom"/>
</dbReference>
<protein>
    <submittedName>
        <fullName evidence="5">YeaE protein</fullName>
    </submittedName>
</protein>
<dbReference type="EMBL" id="LT576035">
    <property type="protein sequence ID" value="SBN39713.1"/>
    <property type="molecule type" value="Genomic_DNA"/>
</dbReference>
<name>A0A2C7AW61_9ACTN</name>
<evidence type="ECO:0000313" key="5">
    <source>
        <dbReference type="EMBL" id="SBN39713.1"/>
    </source>
</evidence>
<organism evidence="5">
    <name type="scientific">Propionibacterium freudenreichii</name>
    <dbReference type="NCBI Taxonomy" id="1744"/>
    <lineage>
        <taxon>Bacteria</taxon>
        <taxon>Bacillati</taxon>
        <taxon>Actinomycetota</taxon>
        <taxon>Actinomycetes</taxon>
        <taxon>Propionibacteriales</taxon>
        <taxon>Propionibacteriaceae</taxon>
        <taxon>Propionibacterium</taxon>
    </lineage>
</organism>
<accession>A0A2C7AW61</accession>